<dbReference type="AlphaFoldDB" id="A0A2G8SBG8"/>
<organism evidence="3 4">
    <name type="scientific">Ganoderma sinense ZZ0214-1</name>
    <dbReference type="NCBI Taxonomy" id="1077348"/>
    <lineage>
        <taxon>Eukaryota</taxon>
        <taxon>Fungi</taxon>
        <taxon>Dikarya</taxon>
        <taxon>Basidiomycota</taxon>
        <taxon>Agaricomycotina</taxon>
        <taxon>Agaricomycetes</taxon>
        <taxon>Polyporales</taxon>
        <taxon>Polyporaceae</taxon>
        <taxon>Ganoderma</taxon>
    </lineage>
</organism>
<sequence length="816" mass="90210">MTLSSGPPSRGPKSILECNPAGEASSSPRVLRARTLSDVSGTSKHDRRRLDLDREMVWREQPLDAWFQNYLPGADPTGVTFAPFEVELANQEQGMYAGLRDGLNSCLRAVGWDGYEALTTDRLPDSSASGSSGDALRPDMGIYPIARARTGPSDDSLDARVAWAWLELLIEVKWDPKAAPFSSRYTPRSAFLPTGRERCLSRGQLAEYAVEQLNRQHRQFLFMVHVMRDCARILRFDRSGAVVSEEFDYVAHPEVIGTLLFRLSRMSRAEQGHDPTATLASEREASMFKELHARFHADSATARGLRNAVVEGWPIVKITMDVPFSSDGAPVRRGTPPTRREFLVGKPASLSLSLVGPGAKGFVAYDLTTNAVVFMKDSWRLDSRDVQSEYETYLQLREKTTGELYVPTLLGGGDVSFDGSLQRTASRDDAPSLVHCRLVFKEICRPLEDFTNSFELVKAVTWALVAHSKAWKQCGILHRDISVKSIVIYDSDDLGTPTSIGTLQNRGTPGPVETLADWDVGWWPREGIGRDVARIDRSDSWPFMSARLQEHRYPGRQHDLADDLESFMHVLNYCALKHLPGAASTEAESAYLTQCLYDAVVPTDSPHPKGSPLKLEKVKNGMPFVNSLPAQHPLAGLLAELSQLCKQHYERVVLPESPPRSPSPEETFAEGSCDGSQGALPDYDGDLLDSPDSDELDGWPTQTCAPPSPHVNIALSPLRSHDRMVGACMKAIRKVWPAVDRRDRPIPTRTRPRPLVRTGSRVGAKRTWSESDCSELDGAGENMKPKRVRRGSESSVVLSLSGTQNAGGIPRRRSSK</sequence>
<feature type="region of interest" description="Disordered" evidence="1">
    <location>
        <begin position="1"/>
        <end position="47"/>
    </location>
</feature>
<feature type="compositionally biased region" description="Low complexity" evidence="1">
    <location>
        <begin position="793"/>
        <end position="802"/>
    </location>
</feature>
<name>A0A2G8SBG8_9APHY</name>
<feature type="region of interest" description="Disordered" evidence="1">
    <location>
        <begin position="743"/>
        <end position="816"/>
    </location>
</feature>
<dbReference type="Pfam" id="PF17667">
    <property type="entry name" value="Pkinase_fungal"/>
    <property type="match status" value="2"/>
</dbReference>
<comment type="caution">
    <text evidence="3">The sequence shown here is derived from an EMBL/GenBank/DDBJ whole genome shotgun (WGS) entry which is preliminary data.</text>
</comment>
<keyword evidence="4" id="KW-1185">Reference proteome</keyword>
<dbReference type="PANTHER" id="PTHR38248:SF2">
    <property type="entry name" value="FUNK1 11"/>
    <property type="match status" value="1"/>
</dbReference>
<dbReference type="InterPro" id="IPR040976">
    <property type="entry name" value="Pkinase_fungal"/>
</dbReference>
<feature type="domain" description="Fungal-type protein kinase" evidence="2">
    <location>
        <begin position="430"/>
        <end position="573"/>
    </location>
</feature>
<proteinExistence type="predicted"/>
<dbReference type="OrthoDB" id="2791154at2759"/>
<feature type="region of interest" description="Disordered" evidence="1">
    <location>
        <begin position="654"/>
        <end position="692"/>
    </location>
</feature>
<dbReference type="EMBL" id="AYKW01000012">
    <property type="protein sequence ID" value="PIL31115.1"/>
    <property type="molecule type" value="Genomic_DNA"/>
</dbReference>
<feature type="domain" description="Fungal-type protein kinase" evidence="2">
    <location>
        <begin position="204"/>
        <end position="288"/>
    </location>
</feature>
<dbReference type="PANTHER" id="PTHR38248">
    <property type="entry name" value="FUNK1 6"/>
    <property type="match status" value="1"/>
</dbReference>
<reference evidence="3 4" key="1">
    <citation type="journal article" date="2015" name="Sci. Rep.">
        <title>Chromosome-level genome map provides insights into diverse defense mechanisms in the medicinal fungus Ganoderma sinense.</title>
        <authorList>
            <person name="Zhu Y."/>
            <person name="Xu J."/>
            <person name="Sun C."/>
            <person name="Zhou S."/>
            <person name="Xu H."/>
            <person name="Nelson D.R."/>
            <person name="Qian J."/>
            <person name="Song J."/>
            <person name="Luo H."/>
            <person name="Xiang L."/>
            <person name="Li Y."/>
            <person name="Xu Z."/>
            <person name="Ji A."/>
            <person name="Wang L."/>
            <person name="Lu S."/>
            <person name="Hayward A."/>
            <person name="Sun W."/>
            <person name="Li X."/>
            <person name="Schwartz D.C."/>
            <person name="Wang Y."/>
            <person name="Chen S."/>
        </authorList>
    </citation>
    <scope>NUCLEOTIDE SEQUENCE [LARGE SCALE GENOMIC DNA]</scope>
    <source>
        <strain evidence="3 4">ZZ0214-1</strain>
    </source>
</reference>
<gene>
    <name evidence="3" type="ORF">GSI_05811</name>
</gene>
<evidence type="ECO:0000313" key="3">
    <source>
        <dbReference type="EMBL" id="PIL31115.1"/>
    </source>
</evidence>
<dbReference type="Proteomes" id="UP000230002">
    <property type="component" value="Unassembled WGS sequence"/>
</dbReference>
<evidence type="ECO:0000259" key="2">
    <source>
        <dbReference type="Pfam" id="PF17667"/>
    </source>
</evidence>
<accession>A0A2G8SBG8</accession>
<evidence type="ECO:0000313" key="4">
    <source>
        <dbReference type="Proteomes" id="UP000230002"/>
    </source>
</evidence>
<protein>
    <recommendedName>
        <fullName evidence="2">Fungal-type protein kinase domain-containing protein</fullName>
    </recommendedName>
</protein>
<evidence type="ECO:0000256" key="1">
    <source>
        <dbReference type="SAM" id="MobiDB-lite"/>
    </source>
</evidence>
<feature type="compositionally biased region" description="Acidic residues" evidence="1">
    <location>
        <begin position="683"/>
        <end position="692"/>
    </location>
</feature>